<evidence type="ECO:0000313" key="2">
    <source>
        <dbReference type="Proteomes" id="UP000315636"/>
    </source>
</evidence>
<evidence type="ECO:0000313" key="1">
    <source>
        <dbReference type="EMBL" id="SMO62857.1"/>
    </source>
</evidence>
<dbReference type="EMBL" id="FXTI01000004">
    <property type="protein sequence ID" value="SMO62857.1"/>
    <property type="molecule type" value="Genomic_DNA"/>
</dbReference>
<gene>
    <name evidence="1" type="ORF">SAMN06264849_104178</name>
</gene>
<proteinExistence type="predicted"/>
<keyword evidence="2" id="KW-1185">Reference proteome</keyword>
<reference evidence="1 2" key="1">
    <citation type="submission" date="2017-05" db="EMBL/GenBank/DDBJ databases">
        <authorList>
            <person name="Varghese N."/>
            <person name="Submissions S."/>
        </authorList>
    </citation>
    <scope>NUCLEOTIDE SEQUENCE [LARGE SCALE GENOMIC DNA]</scope>
    <source>
        <strain evidence="1 2">DSM 45474</strain>
    </source>
</reference>
<organism evidence="1 2">
    <name type="scientific">Melghirimyces algeriensis</name>
    <dbReference type="NCBI Taxonomy" id="910412"/>
    <lineage>
        <taxon>Bacteria</taxon>
        <taxon>Bacillati</taxon>
        <taxon>Bacillota</taxon>
        <taxon>Bacilli</taxon>
        <taxon>Bacillales</taxon>
        <taxon>Thermoactinomycetaceae</taxon>
        <taxon>Melghirimyces</taxon>
    </lineage>
</organism>
<accession>A0A521CTP5</accession>
<protein>
    <submittedName>
        <fullName evidence="1">Uncharacterized protein</fullName>
    </submittedName>
</protein>
<name>A0A521CTP5_9BACL</name>
<sequence>MTAIAGLTLIIFGLTLIGLSIPESQPQKARDDDYLYPRYSPVQTENHQPSNILRDTGGLLLIIGVLLMFL</sequence>
<dbReference type="RefSeq" id="WP_142505242.1">
    <property type="nucleotide sequence ID" value="NZ_FXTI01000004.1"/>
</dbReference>
<dbReference type="AlphaFoldDB" id="A0A521CTP5"/>
<dbReference type="Proteomes" id="UP000315636">
    <property type="component" value="Unassembled WGS sequence"/>
</dbReference>